<dbReference type="EMBL" id="ABBJDF010000031">
    <property type="protein sequence ID" value="EHT9941366.1"/>
    <property type="molecule type" value="Genomic_DNA"/>
</dbReference>
<dbReference type="GO" id="GO:0005524">
    <property type="term" value="F:ATP binding"/>
    <property type="evidence" value="ECO:0007669"/>
    <property type="project" value="UniProtKB-KW"/>
</dbReference>
<dbReference type="EMBL" id="DACSXJ010000037">
    <property type="protein sequence ID" value="HAT3899803.1"/>
    <property type="molecule type" value="Genomic_DNA"/>
</dbReference>
<protein>
    <submittedName>
        <fullName evidence="2">ATP-binding protein</fullName>
    </submittedName>
    <submittedName>
        <fullName evidence="1">Conjugal transfer protein trau</fullName>
    </submittedName>
</protein>
<reference evidence="3" key="3">
    <citation type="submission" date="2020-09" db="EMBL/GenBank/DDBJ databases">
        <authorList>
            <consortium name="NCBI Pathogen Detection Project"/>
        </authorList>
    </citation>
    <scope>NUCLEOTIDE SEQUENCE</scope>
    <source>
        <strain evidence="3">O50</strain>
    </source>
</reference>
<evidence type="ECO:0000313" key="1">
    <source>
        <dbReference type="EMBL" id="ALA08779.1"/>
    </source>
</evidence>
<dbReference type="SUPFAM" id="SSF52540">
    <property type="entry name" value="P-loop containing nucleoside triphosphate hydrolases"/>
    <property type="match status" value="1"/>
</dbReference>
<proteinExistence type="predicted"/>
<dbReference type="EMBL" id="KP987215">
    <property type="protein sequence ID" value="ALA08779.1"/>
    <property type="molecule type" value="Genomic_DNA"/>
</dbReference>
<reference evidence="3" key="2">
    <citation type="journal article" date="2018" name="Genome Biol.">
        <title>SKESA: strategic k-mer extension for scrupulous assemblies.</title>
        <authorList>
            <person name="Souvorov A."/>
            <person name="Agarwala R."/>
            <person name="Lipman D.J."/>
        </authorList>
    </citation>
    <scope>NUCLEOTIDE SEQUENCE</scope>
    <source>
        <strain evidence="3">O50</strain>
    </source>
</reference>
<evidence type="ECO:0000313" key="2">
    <source>
        <dbReference type="EMBL" id="EHT9941366.1"/>
    </source>
</evidence>
<dbReference type="InterPro" id="IPR027417">
    <property type="entry name" value="P-loop_NTPase"/>
</dbReference>
<evidence type="ECO:0000313" key="3">
    <source>
        <dbReference type="EMBL" id="HAT3899803.1"/>
    </source>
</evidence>
<organism evidence="1">
    <name type="scientific">Citrobacter freundii</name>
    <dbReference type="NCBI Taxonomy" id="546"/>
    <lineage>
        <taxon>Bacteria</taxon>
        <taxon>Pseudomonadati</taxon>
        <taxon>Pseudomonadota</taxon>
        <taxon>Gammaproteobacteria</taxon>
        <taxon>Enterobacterales</taxon>
        <taxon>Enterobacteriaceae</taxon>
        <taxon>Citrobacter</taxon>
        <taxon>Citrobacter freundii complex</taxon>
    </lineage>
</organism>
<dbReference type="AlphaFoldDB" id="A0A0K2CS44"/>
<keyword evidence="1" id="KW-0614">Plasmid</keyword>
<accession>A0A0K2CS44</accession>
<geneLocation type="plasmid" evidence="1">
    <name>p112298-KPC</name>
</geneLocation>
<reference evidence="2" key="4">
    <citation type="submission" date="2021-07" db="EMBL/GenBank/DDBJ databases">
        <authorList>
            <consortium name="Clinical and Environmental Microbiology Branch: Whole genome sequencing antimicrobial resistance pathogens in the healthcare setting"/>
        </authorList>
    </citation>
    <scope>NUCLEOTIDE SEQUENCE</scope>
    <source>
        <strain evidence="2">2021DK-00049</strain>
    </source>
</reference>
<name>A0A0K2CS44_CITFR</name>
<gene>
    <name evidence="1" type="primary">traU</name>
    <name evidence="3" type="ORF">I9Y29_004284</name>
    <name evidence="2" type="ORF">KY227_004514</name>
    <name evidence="1" type="ORF">p112298KPC_100</name>
</gene>
<sequence>MNINRLVFAIEDVMNTFSRFTISADFVDYCDIRTVIGLDKHDLELRPWLEAPYIGVTHHGYYLSVFEISGALRELSETASADHPDAFEGMIAHLTSTLSTTWKNTGHKLAFIFERDPEKGRDEVSTMIAPQKRSIQHIGIQLDDLLNEKVNVISPWLVRERCWLAVWSSPTLVSHQERADFNTTVRAIQDKAPVARFGQEPWRWQMSGLKIRHDSFISTLEKALVRGGDGLLVRLLDVPEFCNEIRRETARNSTSAAWRPALPGKAAPSGTLQDDDATALLAPFLNFQVFGCTPKTEGNLVFAEGLWHGMVAITLPPQNPSPFNELVKLVPRAVPWRIRIDIMPGGMKALGWKKNISSFGQFIPSIRPLYDAFTQLAETDERDPVCVMTIVASTWGRTREICTRNQMLLESAMQGWGVCNTTTTFGDPRRGWVNSMLAASAGSGPVPLYPPLSHALSMLPFNRPGSVWRGEGNLMLHTEDGCAWEVGLGSSRQNKHTELAPGDSGLGKSVLINTLTEIQVSSAQVSLPYVAHIDKGFSAMGFIQLIRDSLPEERKDEAVGIILSNDPSKSRNVFDILYGAHKPVTPEKQFIASMLMAFCIEPDKGTPPNPTDTRQIVNRLIDLAFDMRSGIEPNMFRSNVEPEVDEALESSGLRDEHDQEWWTATPWYEVRDLLHERGQLSAAQRAHYQAVPELADMPALLRSEAIQESFGRVQRDGSQEPLLEYIERCMIQARQDYPMMASRTRFALNPNTRIIAVDLNNVAGDKTPAGRLKTGIMFLFAGHITAGDFTLPQYQEEIVKTVPEAYLPGIMRRINQLDSEMKTKIYDELHNVKGIDFIFEALDTQDREQRKFGIRTVLSTQFLTDYPKSLLDSANTLWLLRYRQEDIPLLRDSFKIPEHNLHAFLRMPAGPAADGSGVPMLCMMRTTQGTLARIVRFTLGPLELWSLNSDKKDGALRKNLSATIGTARARQLLADKFPRGSAKKLIEYRERNSGVRGDKGVIELMADEMINELGYDL</sequence>
<dbReference type="Gene3D" id="3.40.50.300">
    <property type="entry name" value="P-loop containing nucleotide triphosphate hydrolases"/>
    <property type="match status" value="1"/>
</dbReference>
<keyword evidence="2" id="KW-0547">Nucleotide-binding</keyword>
<dbReference type="RefSeq" id="WP_048227643.1">
    <property type="nucleotide sequence ID" value="NZ_CM008470.1"/>
</dbReference>
<keyword evidence="2" id="KW-0067">ATP-binding</keyword>
<dbReference type="Proteomes" id="UP000855471">
    <property type="component" value="Unassembled WGS sequence"/>
</dbReference>
<reference evidence="1" key="1">
    <citation type="journal article" date="2015" name="J. Antimicrob. Chemother.">
        <title>Coexistence of a novel KPC-2-encoding MDR plasmid and an NDM-1-encoding pNDM-HN380-like plasmid in a clinical isolate of Citrobacter freundii.</title>
        <authorList>
            <person name="Feng J."/>
            <person name="Qiu Y."/>
            <person name="Yin Z."/>
            <person name="Chen W."/>
            <person name="Yang H."/>
            <person name="Yang W."/>
            <person name="Wang J."/>
            <person name="Gao Y."/>
            <person name="Zhou D."/>
        </authorList>
    </citation>
    <scope>NUCLEOTIDE SEQUENCE</scope>
    <source>
        <strain evidence="1">112298</strain>
        <plasmid evidence="1">p112298-KPC</plasmid>
    </source>
</reference>